<dbReference type="Proteomes" id="UP001327560">
    <property type="component" value="Chromosome 1"/>
</dbReference>
<organism evidence="1 2">
    <name type="scientific">Canna indica</name>
    <name type="common">Indian-shot</name>
    <dbReference type="NCBI Taxonomy" id="4628"/>
    <lineage>
        <taxon>Eukaryota</taxon>
        <taxon>Viridiplantae</taxon>
        <taxon>Streptophyta</taxon>
        <taxon>Embryophyta</taxon>
        <taxon>Tracheophyta</taxon>
        <taxon>Spermatophyta</taxon>
        <taxon>Magnoliopsida</taxon>
        <taxon>Liliopsida</taxon>
        <taxon>Zingiberales</taxon>
        <taxon>Cannaceae</taxon>
        <taxon>Canna</taxon>
    </lineage>
</organism>
<evidence type="ECO:0000313" key="2">
    <source>
        <dbReference type="Proteomes" id="UP001327560"/>
    </source>
</evidence>
<accession>A0AAQ3JKH9</accession>
<protein>
    <submittedName>
        <fullName evidence="1">Cellulose synthase-like protein D5</fullName>
    </submittedName>
</protein>
<evidence type="ECO:0000313" key="1">
    <source>
        <dbReference type="EMBL" id="WOK91476.1"/>
    </source>
</evidence>
<gene>
    <name evidence="1" type="ORF">Cni_G00167</name>
</gene>
<sequence length="79" mass="8633">MLGVYLLSFSPSFLFVEFDPLPLVDQVMLAPPNSEPVIGTMAEDSNLIDCDHYVMIALVRTSAIMSNGPFILREGCALV</sequence>
<dbReference type="EMBL" id="CP136890">
    <property type="protein sequence ID" value="WOK91476.1"/>
    <property type="molecule type" value="Genomic_DNA"/>
</dbReference>
<proteinExistence type="predicted"/>
<reference evidence="1 2" key="1">
    <citation type="submission" date="2023-10" db="EMBL/GenBank/DDBJ databases">
        <title>Chromosome-scale genome assembly provides insights into flower coloration mechanisms of Canna indica.</title>
        <authorList>
            <person name="Li C."/>
        </authorList>
    </citation>
    <scope>NUCLEOTIDE SEQUENCE [LARGE SCALE GENOMIC DNA]</scope>
    <source>
        <tissue evidence="1">Flower</tissue>
    </source>
</reference>
<dbReference type="AlphaFoldDB" id="A0AAQ3JKH9"/>
<name>A0AAQ3JKH9_9LILI</name>
<keyword evidence="2" id="KW-1185">Reference proteome</keyword>